<evidence type="ECO:0000313" key="3">
    <source>
        <dbReference type="Proteomes" id="UP000199393"/>
    </source>
</evidence>
<dbReference type="EMBL" id="LT598496">
    <property type="protein sequence ID" value="SBV28531.1"/>
    <property type="molecule type" value="Genomic_DNA"/>
</dbReference>
<reference evidence="3" key="1">
    <citation type="submission" date="2016-06" db="EMBL/GenBank/DDBJ databases">
        <authorList>
            <person name="Varghese N."/>
        </authorList>
    </citation>
    <scope>NUCLEOTIDE SEQUENCE [LARGE SCALE GENOMIC DNA]</scope>
    <source>
        <strain evidence="3">DSM 45344</strain>
    </source>
</reference>
<feature type="compositionally biased region" description="Low complexity" evidence="1">
    <location>
        <begin position="77"/>
        <end position="88"/>
    </location>
</feature>
<protein>
    <submittedName>
        <fullName evidence="2">Uncharacterized protein</fullName>
    </submittedName>
</protein>
<evidence type="ECO:0000256" key="1">
    <source>
        <dbReference type="SAM" id="MobiDB-lite"/>
    </source>
</evidence>
<dbReference type="AlphaFoldDB" id="A0A1C3N7I8"/>
<feature type="compositionally biased region" description="Pro residues" evidence="1">
    <location>
        <begin position="100"/>
        <end position="118"/>
    </location>
</feature>
<accession>A0A1C3N7I8</accession>
<gene>
    <name evidence="2" type="ORF">GA0070620_4078</name>
</gene>
<sequence length="196" mass="19492">MPGRVTCPGIALSGGGSEPRGRPRRRTTVTYPRTAAALAVLLALSGAGCTPPENGDTVSERPQTSATPSASSPPPSGLSSGGADPTGPSAGGGGPSSGRPAPPPPGLPTLRPPTGPPDKPSDLRRSDLLAGRISRGGSGPCYGLTTDDGTEYALYGENLGTWPTGSWVRVTVGPASGTAECGPGIRKDLLTITRVS</sequence>
<dbReference type="PATRIC" id="fig|307121.4.peg.4171"/>
<keyword evidence="3" id="KW-1185">Reference proteome</keyword>
<evidence type="ECO:0000313" key="2">
    <source>
        <dbReference type="EMBL" id="SBV28531.1"/>
    </source>
</evidence>
<organism evidence="2 3">
    <name type="scientific">Micromonospora krabiensis</name>
    <dbReference type="NCBI Taxonomy" id="307121"/>
    <lineage>
        <taxon>Bacteria</taxon>
        <taxon>Bacillati</taxon>
        <taxon>Actinomycetota</taxon>
        <taxon>Actinomycetes</taxon>
        <taxon>Micromonosporales</taxon>
        <taxon>Micromonosporaceae</taxon>
        <taxon>Micromonospora</taxon>
    </lineage>
</organism>
<proteinExistence type="predicted"/>
<name>A0A1C3N7I8_9ACTN</name>
<feature type="region of interest" description="Disordered" evidence="1">
    <location>
        <begin position="46"/>
        <end position="134"/>
    </location>
</feature>
<dbReference type="STRING" id="307121.GA0070620_4078"/>
<feature type="region of interest" description="Disordered" evidence="1">
    <location>
        <begin position="1"/>
        <end position="32"/>
    </location>
</feature>
<dbReference type="Proteomes" id="UP000199393">
    <property type="component" value="Chromosome I"/>
</dbReference>